<comment type="caution">
    <text evidence="7">The sequence shown here is derived from an EMBL/GenBank/DDBJ whole genome shotgun (WGS) entry which is preliminary data.</text>
</comment>
<dbReference type="InterPro" id="IPR029767">
    <property type="entry name" value="WecB-like"/>
</dbReference>
<proteinExistence type="inferred from homology"/>
<evidence type="ECO:0000256" key="4">
    <source>
        <dbReference type="ARBA" id="ARBA00038858"/>
    </source>
</evidence>
<comment type="similarity">
    <text evidence="3 5">Belongs to the UDP-N-acetylglucosamine 2-epimerase family.</text>
</comment>
<evidence type="ECO:0000256" key="3">
    <source>
        <dbReference type="ARBA" id="ARBA00038209"/>
    </source>
</evidence>
<dbReference type="InterPro" id="IPR003331">
    <property type="entry name" value="UDP_GlcNAc_Epimerase_2_dom"/>
</dbReference>
<dbReference type="FunFam" id="3.40.50.2000:FF:000043">
    <property type="entry name" value="UDP-N-acetylglucosamine 2-epimerase"/>
    <property type="match status" value="1"/>
</dbReference>
<protein>
    <recommendedName>
        <fullName evidence="4">UDP-N-acetylglucosamine 2-epimerase (non-hydrolyzing)</fullName>
        <ecNumber evidence="4">5.1.3.14</ecNumber>
    </recommendedName>
</protein>
<dbReference type="Gene3D" id="3.40.50.2000">
    <property type="entry name" value="Glycogen Phosphorylase B"/>
    <property type="match status" value="2"/>
</dbReference>
<organism evidence="7 8">
    <name type="scientific">Chelatococcus caeni</name>
    <dbReference type="NCBI Taxonomy" id="1348468"/>
    <lineage>
        <taxon>Bacteria</taxon>
        <taxon>Pseudomonadati</taxon>
        <taxon>Pseudomonadota</taxon>
        <taxon>Alphaproteobacteria</taxon>
        <taxon>Hyphomicrobiales</taxon>
        <taxon>Chelatococcaceae</taxon>
        <taxon>Chelatococcus</taxon>
    </lineage>
</organism>
<evidence type="ECO:0000259" key="6">
    <source>
        <dbReference type="Pfam" id="PF02350"/>
    </source>
</evidence>
<dbReference type="PANTHER" id="PTHR43174">
    <property type="entry name" value="UDP-N-ACETYLGLUCOSAMINE 2-EPIMERASE"/>
    <property type="match status" value="1"/>
</dbReference>
<evidence type="ECO:0000256" key="5">
    <source>
        <dbReference type="RuleBase" id="RU003513"/>
    </source>
</evidence>
<dbReference type="EC" id="5.1.3.14" evidence="4"/>
<gene>
    <name evidence="7" type="ORF">GGR16_001047</name>
</gene>
<keyword evidence="1 5" id="KW-0413">Isomerase</keyword>
<dbReference type="RefSeq" id="WP_183315898.1">
    <property type="nucleotide sequence ID" value="NZ_JACIEN010000001.1"/>
</dbReference>
<accession>A0A840BRH4</accession>
<evidence type="ECO:0000256" key="2">
    <source>
        <dbReference type="ARBA" id="ARBA00036080"/>
    </source>
</evidence>
<dbReference type="GO" id="GO:0008761">
    <property type="term" value="F:UDP-N-acetylglucosamine 2-epimerase activity"/>
    <property type="evidence" value="ECO:0007669"/>
    <property type="project" value="UniProtKB-EC"/>
</dbReference>
<dbReference type="NCBIfam" id="TIGR00236">
    <property type="entry name" value="wecB"/>
    <property type="match status" value="1"/>
</dbReference>
<dbReference type="CDD" id="cd03786">
    <property type="entry name" value="GTB_UDP-GlcNAc_2-Epimerase"/>
    <property type="match status" value="1"/>
</dbReference>
<dbReference type="EMBL" id="JACIEN010000001">
    <property type="protein sequence ID" value="MBB4016041.1"/>
    <property type="molecule type" value="Genomic_DNA"/>
</dbReference>
<name>A0A840BRH4_9HYPH</name>
<sequence length="375" mass="41300">MRVLIIFGTRPEAIKMAPLVTKLSQTDGVEVGICVTAQHRQMLDQVLELFGIQPHYDLDIMRDGQGLGYITAEVITRLKAVFASFRPDWVIVQGDTSTTFAGALAAFYEKVKVAHVEAGLRTGNIESPWPEEMNRILTTRLSALHFAPTEDARGNLEREGVPGDRIVVTGNTVIDALFQTLEKIDADAGLRSKLDDRFPFLSDLRGRKLILATGHRRENFGGGLERMCRALARLADREDVVVAYPVHLNPVVQEAANKVLHGRTNVHLLPPQDYLPFVRLMRSAHFIISDSGGIQEEAPSIGKPVLVTRDTTERPEAVAAGTVALVGTDVDAIVRKASQLLDDPRAYEAMSFAHNPYGDGHASERITERILQEGL</sequence>
<reference evidence="7 8" key="1">
    <citation type="submission" date="2020-08" db="EMBL/GenBank/DDBJ databases">
        <title>Genomic Encyclopedia of Type Strains, Phase IV (KMG-IV): sequencing the most valuable type-strain genomes for metagenomic binning, comparative biology and taxonomic classification.</title>
        <authorList>
            <person name="Goeker M."/>
        </authorList>
    </citation>
    <scope>NUCLEOTIDE SEQUENCE [LARGE SCALE GENOMIC DNA]</scope>
    <source>
        <strain evidence="7 8">DSM 103737</strain>
    </source>
</reference>
<keyword evidence="8" id="KW-1185">Reference proteome</keyword>
<dbReference type="Pfam" id="PF02350">
    <property type="entry name" value="Epimerase_2"/>
    <property type="match status" value="1"/>
</dbReference>
<evidence type="ECO:0000313" key="8">
    <source>
        <dbReference type="Proteomes" id="UP000577362"/>
    </source>
</evidence>
<dbReference type="PANTHER" id="PTHR43174:SF2">
    <property type="entry name" value="UDP-N-ACETYLGLUCOSAMINE 2-EPIMERASE"/>
    <property type="match status" value="1"/>
</dbReference>
<feature type="domain" description="UDP-N-acetylglucosamine 2-epimerase" evidence="6">
    <location>
        <begin position="22"/>
        <end position="370"/>
    </location>
</feature>
<dbReference type="SUPFAM" id="SSF53756">
    <property type="entry name" value="UDP-Glycosyltransferase/glycogen phosphorylase"/>
    <property type="match status" value="1"/>
</dbReference>
<evidence type="ECO:0000313" key="7">
    <source>
        <dbReference type="EMBL" id="MBB4016041.1"/>
    </source>
</evidence>
<comment type="catalytic activity">
    <reaction evidence="2">
        <text>UDP-N-acetyl-alpha-D-glucosamine = UDP-N-acetyl-alpha-D-mannosamine</text>
        <dbReference type="Rhea" id="RHEA:17213"/>
        <dbReference type="ChEBI" id="CHEBI:57705"/>
        <dbReference type="ChEBI" id="CHEBI:68623"/>
        <dbReference type="EC" id="5.1.3.14"/>
    </reaction>
</comment>
<evidence type="ECO:0000256" key="1">
    <source>
        <dbReference type="ARBA" id="ARBA00023235"/>
    </source>
</evidence>
<dbReference type="AlphaFoldDB" id="A0A840BRH4"/>
<dbReference type="Proteomes" id="UP000577362">
    <property type="component" value="Unassembled WGS sequence"/>
</dbReference>